<proteinExistence type="predicted"/>
<keyword evidence="2" id="KW-0812">Transmembrane</keyword>
<name>A0A836B7D3_9CHLO</name>
<feature type="compositionally biased region" description="Gly residues" evidence="1">
    <location>
        <begin position="236"/>
        <end position="247"/>
    </location>
</feature>
<accession>A0A836B7D3</accession>
<dbReference type="PANTHER" id="PTHR34821:SF2">
    <property type="entry name" value="INNER MEMBRANE PROTEIN YDCZ"/>
    <property type="match status" value="1"/>
</dbReference>
<feature type="transmembrane region" description="Helical" evidence="2">
    <location>
        <begin position="77"/>
        <end position="100"/>
    </location>
</feature>
<evidence type="ECO:0008006" key="5">
    <source>
        <dbReference type="Google" id="ProtNLM"/>
    </source>
</evidence>
<reference evidence="3" key="1">
    <citation type="journal article" date="2020" name="bioRxiv">
        <title>Comparative genomics of Chlamydomonas.</title>
        <authorList>
            <person name="Craig R.J."/>
            <person name="Hasan A.R."/>
            <person name="Ness R.W."/>
            <person name="Keightley P.D."/>
        </authorList>
    </citation>
    <scope>NUCLEOTIDE SEQUENCE</scope>
    <source>
        <strain evidence="3">CCAP 11/173</strain>
    </source>
</reference>
<evidence type="ECO:0000313" key="3">
    <source>
        <dbReference type="EMBL" id="KAG2449633.1"/>
    </source>
</evidence>
<dbReference type="PANTHER" id="PTHR34821">
    <property type="entry name" value="INNER MEMBRANE PROTEIN YDCZ"/>
    <property type="match status" value="1"/>
</dbReference>
<evidence type="ECO:0000313" key="4">
    <source>
        <dbReference type="Proteomes" id="UP000613740"/>
    </source>
</evidence>
<sequence>MVSATYVVGCVCAGLAGAMLATQSGINSTLGAAVGKSFASVVSFAVGLGALLVFFAVDTAALGHKGPTLAAAAAVPWWAWVGGFLGAWYVAVVIIFAPVLGAATLMALFVCCQLATAVLLDSMGWVGFKQRPLHWARLVGLGLMLGGVVLVTYFDGGSTASKGAAVAQPPVPGLPPPSGPVVGGGRALAAAAVTSPLFETSDSPAFTAGGVAVALAAYSKDPASGVATPDIEAGATGKGRSGAGSGSSSGSTGDCKGAELSSDANV</sequence>
<dbReference type="OrthoDB" id="545008at2759"/>
<feature type="transmembrane region" description="Helical" evidence="2">
    <location>
        <begin position="38"/>
        <end position="57"/>
    </location>
</feature>
<dbReference type="Pfam" id="PF04657">
    <property type="entry name" value="DMT_YdcZ"/>
    <property type="match status" value="1"/>
</dbReference>
<evidence type="ECO:0000256" key="2">
    <source>
        <dbReference type="SAM" id="Phobius"/>
    </source>
</evidence>
<comment type="caution">
    <text evidence="3">The sequence shown here is derived from an EMBL/GenBank/DDBJ whole genome shotgun (WGS) entry which is preliminary data.</text>
</comment>
<dbReference type="Proteomes" id="UP000613740">
    <property type="component" value="Unassembled WGS sequence"/>
</dbReference>
<feature type="transmembrane region" description="Helical" evidence="2">
    <location>
        <begin position="134"/>
        <end position="154"/>
    </location>
</feature>
<dbReference type="AlphaFoldDB" id="A0A836B7D3"/>
<dbReference type="GO" id="GO:0005886">
    <property type="term" value="C:plasma membrane"/>
    <property type="evidence" value="ECO:0007669"/>
    <property type="project" value="TreeGrafter"/>
</dbReference>
<keyword evidence="4" id="KW-1185">Reference proteome</keyword>
<evidence type="ECO:0000256" key="1">
    <source>
        <dbReference type="SAM" id="MobiDB-lite"/>
    </source>
</evidence>
<protein>
    <recommendedName>
        <fullName evidence="5">DMT family transporter</fullName>
    </recommendedName>
</protein>
<keyword evidence="2" id="KW-1133">Transmembrane helix</keyword>
<dbReference type="EMBL" id="JAEHOD010000013">
    <property type="protein sequence ID" value="KAG2449633.1"/>
    <property type="molecule type" value="Genomic_DNA"/>
</dbReference>
<gene>
    <name evidence="3" type="ORF">HYH02_005166</name>
</gene>
<feature type="region of interest" description="Disordered" evidence="1">
    <location>
        <begin position="222"/>
        <end position="266"/>
    </location>
</feature>
<organism evidence="3 4">
    <name type="scientific">Chlamydomonas schloesseri</name>
    <dbReference type="NCBI Taxonomy" id="2026947"/>
    <lineage>
        <taxon>Eukaryota</taxon>
        <taxon>Viridiplantae</taxon>
        <taxon>Chlorophyta</taxon>
        <taxon>core chlorophytes</taxon>
        <taxon>Chlorophyceae</taxon>
        <taxon>CS clade</taxon>
        <taxon>Chlamydomonadales</taxon>
        <taxon>Chlamydomonadaceae</taxon>
        <taxon>Chlamydomonas</taxon>
    </lineage>
</organism>
<keyword evidence="2" id="KW-0472">Membrane</keyword>
<dbReference type="InterPro" id="IPR006750">
    <property type="entry name" value="YdcZ"/>
</dbReference>
<feature type="transmembrane region" description="Helical" evidence="2">
    <location>
        <begin position="6"/>
        <end position="26"/>
    </location>
</feature>
<feature type="transmembrane region" description="Helical" evidence="2">
    <location>
        <begin position="107"/>
        <end position="128"/>
    </location>
</feature>